<dbReference type="Gene3D" id="1.10.1740.10">
    <property type="match status" value="1"/>
</dbReference>
<organism evidence="7 8">
    <name type="scientific">Sphingobium terrigena</name>
    <dbReference type="NCBI Taxonomy" id="2304063"/>
    <lineage>
        <taxon>Bacteria</taxon>
        <taxon>Pseudomonadati</taxon>
        <taxon>Pseudomonadota</taxon>
        <taxon>Alphaproteobacteria</taxon>
        <taxon>Sphingomonadales</taxon>
        <taxon>Sphingomonadaceae</taxon>
        <taxon>Sphingobium</taxon>
    </lineage>
</organism>
<dbReference type="PANTHER" id="PTHR43133">
    <property type="entry name" value="RNA POLYMERASE ECF-TYPE SIGMA FACTO"/>
    <property type="match status" value="1"/>
</dbReference>
<dbReference type="GO" id="GO:0016987">
    <property type="term" value="F:sigma factor activity"/>
    <property type="evidence" value="ECO:0007669"/>
    <property type="project" value="UniProtKB-KW"/>
</dbReference>
<name>A0A418YUR3_9SPHN</name>
<dbReference type="GO" id="GO:0006352">
    <property type="term" value="P:DNA-templated transcription initiation"/>
    <property type="evidence" value="ECO:0007669"/>
    <property type="project" value="InterPro"/>
</dbReference>
<gene>
    <name evidence="7" type="ORF">D0Z70_07685</name>
</gene>
<keyword evidence="3" id="KW-0731">Sigma factor</keyword>
<keyword evidence="8" id="KW-1185">Reference proteome</keyword>
<dbReference type="InterPro" id="IPR036388">
    <property type="entry name" value="WH-like_DNA-bd_sf"/>
</dbReference>
<dbReference type="Gene3D" id="1.10.10.10">
    <property type="entry name" value="Winged helix-like DNA-binding domain superfamily/Winged helix DNA-binding domain"/>
    <property type="match status" value="1"/>
</dbReference>
<dbReference type="SUPFAM" id="SSF88659">
    <property type="entry name" value="Sigma3 and sigma4 domains of RNA polymerase sigma factors"/>
    <property type="match status" value="1"/>
</dbReference>
<dbReference type="GO" id="GO:0003677">
    <property type="term" value="F:DNA binding"/>
    <property type="evidence" value="ECO:0007669"/>
    <property type="project" value="InterPro"/>
</dbReference>
<evidence type="ECO:0000256" key="1">
    <source>
        <dbReference type="ARBA" id="ARBA00010641"/>
    </source>
</evidence>
<proteinExistence type="inferred from homology"/>
<reference evidence="7 8" key="1">
    <citation type="submission" date="2018-08" db="EMBL/GenBank/DDBJ databases">
        <title>Sphingobium sp. EO9.</title>
        <authorList>
            <person name="Park Y."/>
            <person name="Kim K.H."/>
            <person name="Jeon C.O."/>
        </authorList>
    </citation>
    <scope>NUCLEOTIDE SEQUENCE [LARGE SCALE GENOMIC DNA]</scope>
    <source>
        <strain evidence="7 8">EO9</strain>
    </source>
</reference>
<keyword evidence="2" id="KW-0805">Transcription regulation</keyword>
<accession>A0A418YUR3</accession>
<dbReference type="OrthoDB" id="9794372at2"/>
<evidence type="ECO:0000259" key="5">
    <source>
        <dbReference type="Pfam" id="PF04542"/>
    </source>
</evidence>
<dbReference type="RefSeq" id="WP_119745017.1">
    <property type="nucleotide sequence ID" value="NZ_QVRA01000005.1"/>
</dbReference>
<dbReference type="InterPro" id="IPR013249">
    <property type="entry name" value="RNA_pol_sigma70_r4_t2"/>
</dbReference>
<dbReference type="Pfam" id="PF04542">
    <property type="entry name" value="Sigma70_r2"/>
    <property type="match status" value="1"/>
</dbReference>
<sequence length="169" mass="19189">MPTNAVALTHLLLAERSSLLRLSERILRDRPKAEDVTQSLWLRVQRIEDDPPIANKRAYLFRLATNLAVDRAKADRRHGELFAEGMPSENVADDRPLADKMLLDREALDLVQSAVKELSPRCRKILHMRRVEGLAPGEIASRLGISRQMVTRYIAQAMTHCLDRLDTDA</sequence>
<dbReference type="Proteomes" id="UP000283469">
    <property type="component" value="Unassembled WGS sequence"/>
</dbReference>
<comment type="similarity">
    <text evidence="1">Belongs to the sigma-70 factor family. ECF subfamily.</text>
</comment>
<evidence type="ECO:0000256" key="2">
    <source>
        <dbReference type="ARBA" id="ARBA00023015"/>
    </source>
</evidence>
<evidence type="ECO:0000313" key="7">
    <source>
        <dbReference type="EMBL" id="RJG55903.1"/>
    </source>
</evidence>
<evidence type="ECO:0000259" key="6">
    <source>
        <dbReference type="Pfam" id="PF08281"/>
    </source>
</evidence>
<evidence type="ECO:0000256" key="4">
    <source>
        <dbReference type="ARBA" id="ARBA00023163"/>
    </source>
</evidence>
<dbReference type="AlphaFoldDB" id="A0A418YUR3"/>
<dbReference type="InterPro" id="IPR013325">
    <property type="entry name" value="RNA_pol_sigma_r2"/>
</dbReference>
<keyword evidence="4" id="KW-0804">Transcription</keyword>
<dbReference type="SUPFAM" id="SSF88946">
    <property type="entry name" value="Sigma2 domain of RNA polymerase sigma factors"/>
    <property type="match status" value="1"/>
</dbReference>
<dbReference type="EMBL" id="QVRA01000005">
    <property type="protein sequence ID" value="RJG55903.1"/>
    <property type="molecule type" value="Genomic_DNA"/>
</dbReference>
<dbReference type="Pfam" id="PF08281">
    <property type="entry name" value="Sigma70_r4_2"/>
    <property type="match status" value="1"/>
</dbReference>
<comment type="caution">
    <text evidence="7">The sequence shown here is derived from an EMBL/GenBank/DDBJ whole genome shotgun (WGS) entry which is preliminary data.</text>
</comment>
<evidence type="ECO:0000256" key="3">
    <source>
        <dbReference type="ARBA" id="ARBA00023082"/>
    </source>
</evidence>
<dbReference type="InterPro" id="IPR007627">
    <property type="entry name" value="RNA_pol_sigma70_r2"/>
</dbReference>
<feature type="domain" description="RNA polymerase sigma factor 70 region 4 type 2" evidence="6">
    <location>
        <begin position="109"/>
        <end position="161"/>
    </location>
</feature>
<dbReference type="InterPro" id="IPR039425">
    <property type="entry name" value="RNA_pol_sigma-70-like"/>
</dbReference>
<evidence type="ECO:0000313" key="8">
    <source>
        <dbReference type="Proteomes" id="UP000283469"/>
    </source>
</evidence>
<dbReference type="PANTHER" id="PTHR43133:SF63">
    <property type="entry name" value="RNA POLYMERASE SIGMA FACTOR FECI-RELATED"/>
    <property type="match status" value="1"/>
</dbReference>
<feature type="domain" description="RNA polymerase sigma-70 region 2" evidence="5">
    <location>
        <begin position="16"/>
        <end position="77"/>
    </location>
</feature>
<dbReference type="InterPro" id="IPR013324">
    <property type="entry name" value="RNA_pol_sigma_r3/r4-like"/>
</dbReference>
<protein>
    <submittedName>
        <fullName evidence="7">Sigma-70 family RNA polymerase sigma factor</fullName>
    </submittedName>
</protein>
<dbReference type="InterPro" id="IPR014284">
    <property type="entry name" value="RNA_pol_sigma-70_dom"/>
</dbReference>
<dbReference type="NCBIfam" id="TIGR02937">
    <property type="entry name" value="sigma70-ECF"/>
    <property type="match status" value="1"/>
</dbReference>